<dbReference type="PANTHER" id="PTHR22946:SF8">
    <property type="entry name" value="ACETYL XYLAN ESTERASE DOMAIN-CONTAINING PROTEIN"/>
    <property type="match status" value="1"/>
</dbReference>
<dbReference type="Gene3D" id="3.40.50.1820">
    <property type="entry name" value="alpha/beta hydrolase"/>
    <property type="match status" value="2"/>
</dbReference>
<evidence type="ECO:0000313" key="3">
    <source>
        <dbReference type="EMBL" id="QDU56653.1"/>
    </source>
</evidence>
<dbReference type="KEGG" id="amuc:Pan181_28630"/>
<protein>
    <submittedName>
        <fullName evidence="3">FecR protein</fullName>
    </submittedName>
</protein>
<reference evidence="3 4" key="1">
    <citation type="submission" date="2019-02" db="EMBL/GenBank/DDBJ databases">
        <title>Deep-cultivation of Planctomycetes and their phenomic and genomic characterization uncovers novel biology.</title>
        <authorList>
            <person name="Wiegand S."/>
            <person name="Jogler M."/>
            <person name="Boedeker C."/>
            <person name="Pinto D."/>
            <person name="Vollmers J."/>
            <person name="Rivas-Marin E."/>
            <person name="Kohn T."/>
            <person name="Peeters S.H."/>
            <person name="Heuer A."/>
            <person name="Rast P."/>
            <person name="Oberbeckmann S."/>
            <person name="Bunk B."/>
            <person name="Jeske O."/>
            <person name="Meyerdierks A."/>
            <person name="Storesund J.E."/>
            <person name="Kallscheuer N."/>
            <person name="Luecker S."/>
            <person name="Lage O.M."/>
            <person name="Pohl T."/>
            <person name="Merkel B.J."/>
            <person name="Hornburger P."/>
            <person name="Mueller R.-W."/>
            <person name="Bruemmer F."/>
            <person name="Labrenz M."/>
            <person name="Spormann A.M."/>
            <person name="Op den Camp H."/>
            <person name="Overmann J."/>
            <person name="Amann R."/>
            <person name="Jetten M.S.M."/>
            <person name="Mascher T."/>
            <person name="Medema M.H."/>
            <person name="Devos D.P."/>
            <person name="Kaster A.-K."/>
            <person name="Ovreas L."/>
            <person name="Rohde M."/>
            <person name="Galperin M.Y."/>
            <person name="Jogler C."/>
        </authorList>
    </citation>
    <scope>NUCLEOTIDE SEQUENCE [LARGE SCALE GENOMIC DNA]</scope>
    <source>
        <strain evidence="3 4">Pan181</strain>
    </source>
</reference>
<feature type="domain" description="FecR protein" evidence="2">
    <location>
        <begin position="154"/>
        <end position="238"/>
    </location>
</feature>
<dbReference type="OrthoDB" id="244125at2"/>
<dbReference type="Gene3D" id="2.60.120.1440">
    <property type="match status" value="1"/>
</dbReference>
<keyword evidence="1" id="KW-0472">Membrane</keyword>
<dbReference type="RefSeq" id="WP_145247358.1">
    <property type="nucleotide sequence ID" value="NZ_CP036278.1"/>
</dbReference>
<dbReference type="Proteomes" id="UP000315750">
    <property type="component" value="Chromosome"/>
</dbReference>
<gene>
    <name evidence="3" type="ORF">Pan181_28630</name>
</gene>
<dbReference type="EMBL" id="CP036278">
    <property type="protein sequence ID" value="QDU56653.1"/>
    <property type="molecule type" value="Genomic_DNA"/>
</dbReference>
<sequence>MTSPSDNSRPADLTKLFELLVDDPLDASTRKQLELELLADAQHRQAYVEQVLIHTSLQWQYKQPASCDFESEQIHGDASSIDASTKHSRWSFRSIGLTVLAASLLFVAGLAALWQSRSAPTLATVSGANNVTFASSDPQIVVGQQLSKQVVSIESGELELVFSSGATVLLGGRTEVELVSPLLMKLNHGQVTSTVSEGAIGFKVITPNLDVVDLGTEFGVEVDAQGGTDVVVFSGQVRLERDSKALVNVGLLTEGQGVRVDQNQQVERIGHIGRESHSRGWVAKPTQNQPTASSHVIAVVWDNMRITECKDFYEVLYRGFEEDARAYVDRVHEWNGIDQGGLPNQLLGGDYIRPFNNDKYKDDYELSVTLAKPCYLYVLWDSRCDPQPWLLQQFRETEMQVALDEGPLPPDSFNQLGIGPGNELDQEHTVWVMEVAEPRTVVLGPVRSAYLGVQRSMYGVVAKAMSNQELDKLAAQRSALASTRQDQIPSDHRLEKLRSYEHPDYSFTPPSSLEEWKQRREQVKRSILVATGLWPMPEQTPAHAQVYGKVERPGYTIEKVHFESYPGHLVTGNLYRPKDGKGPYPGVLCPHGHWTNGRFMQLSEAEMAEALETGQEQHDVSGRYPLQARCVQLARMGCVVFHYDMVGYADSNQLSHRSGIRGNPSRDDGWGMASPQAELRLQNEMGVQTYNSLRALDWLTSLEDVDAERIGVTGASGGGTQTFILCAIDERPTVALPAVMVSTGMQGGCTCENAPYLRIESGNVEFAGLMAPRPLGLLTADDWTRTLLEDGYPQLQQIYRLYGKEQAVKAWAYPQFPHNYNYVSRGAMYEWFNQHLNLQQETPIVEGPFEPLTVNEMSVWTEEHPAPPPVDNYQGKLLAQMWQQTHEQIAKVLPTDAESLDEFRQLIGGGWQVILGRDVPGTGVVRPVDQRDTTADQHTVSLMLLHNTEHSEQVPALMLTPETSSGRLALWISRQGKQSVYSNGSLASEVQQLLDNGVTVLAIDLYGQGDFTPDGRSISRQRYQAAYDLPPNGSFSGYMYGYNHPLFCQRVHDILTAIAYARDLNPSKQPIYLVGMHGAGHWVAAARSQAGELVQRAVIDAGDFDFGQVTSVVAPDFVPGSVKYLGLPGLMALGAPYDTCLITNHADSDKWKLVQDAYRSSRASESLKVISDPSDEGNQQAIDWLLRDLAP</sequence>
<dbReference type="InterPro" id="IPR006860">
    <property type="entry name" value="FecR"/>
</dbReference>
<dbReference type="InterPro" id="IPR029058">
    <property type="entry name" value="AB_hydrolase_fold"/>
</dbReference>
<keyword evidence="4" id="KW-1185">Reference proteome</keyword>
<organism evidence="3 4">
    <name type="scientific">Aeoliella mucimassa</name>
    <dbReference type="NCBI Taxonomy" id="2527972"/>
    <lineage>
        <taxon>Bacteria</taxon>
        <taxon>Pseudomonadati</taxon>
        <taxon>Planctomycetota</taxon>
        <taxon>Planctomycetia</taxon>
        <taxon>Pirellulales</taxon>
        <taxon>Lacipirellulaceae</taxon>
        <taxon>Aeoliella</taxon>
    </lineage>
</organism>
<evidence type="ECO:0000256" key="1">
    <source>
        <dbReference type="SAM" id="Phobius"/>
    </source>
</evidence>
<dbReference type="AlphaFoldDB" id="A0A518APJ7"/>
<evidence type="ECO:0000313" key="4">
    <source>
        <dbReference type="Proteomes" id="UP000315750"/>
    </source>
</evidence>
<keyword evidence="1" id="KW-0812">Transmembrane</keyword>
<dbReference type="InterPro" id="IPR050261">
    <property type="entry name" value="FrsA_esterase"/>
</dbReference>
<feature type="transmembrane region" description="Helical" evidence="1">
    <location>
        <begin position="95"/>
        <end position="114"/>
    </location>
</feature>
<dbReference type="PANTHER" id="PTHR22946">
    <property type="entry name" value="DIENELACTONE HYDROLASE DOMAIN-CONTAINING PROTEIN-RELATED"/>
    <property type="match status" value="1"/>
</dbReference>
<proteinExistence type="predicted"/>
<dbReference type="Pfam" id="PF04773">
    <property type="entry name" value="FecR"/>
    <property type="match status" value="1"/>
</dbReference>
<keyword evidence="1" id="KW-1133">Transmembrane helix</keyword>
<name>A0A518APJ7_9BACT</name>
<accession>A0A518APJ7</accession>
<dbReference type="SUPFAM" id="SSF53474">
    <property type="entry name" value="alpha/beta-Hydrolases"/>
    <property type="match status" value="2"/>
</dbReference>
<evidence type="ECO:0000259" key="2">
    <source>
        <dbReference type="Pfam" id="PF04773"/>
    </source>
</evidence>